<keyword evidence="2" id="KW-1185">Reference proteome</keyword>
<accession>A0ACC2T3I5</accession>
<name>A0ACC2T3I5_9FUNG</name>
<dbReference type="Proteomes" id="UP001165960">
    <property type="component" value="Unassembled WGS sequence"/>
</dbReference>
<reference evidence="1" key="1">
    <citation type="submission" date="2022-04" db="EMBL/GenBank/DDBJ databases">
        <title>Genome of the entomopathogenic fungus Entomophthora muscae.</title>
        <authorList>
            <person name="Elya C."/>
            <person name="Lovett B.R."/>
            <person name="Lee E."/>
            <person name="Macias A.M."/>
            <person name="Hajek A.E."/>
            <person name="De Bivort B.L."/>
            <person name="Kasson M.T."/>
            <person name="De Fine Licht H.H."/>
            <person name="Stajich J.E."/>
        </authorList>
    </citation>
    <scope>NUCLEOTIDE SEQUENCE</scope>
    <source>
        <strain evidence="1">Berkeley</strain>
    </source>
</reference>
<keyword evidence="1" id="KW-0378">Hydrolase</keyword>
<gene>
    <name evidence="1" type="primary">KLK13_2</name>
    <name evidence="1" type="ORF">DSO57_1021671</name>
</gene>
<dbReference type="EMBL" id="QTSX02003656">
    <property type="protein sequence ID" value="KAJ9069140.1"/>
    <property type="molecule type" value="Genomic_DNA"/>
</dbReference>
<protein>
    <submittedName>
        <fullName evidence="1">Epidermal growth factor-binding protein type B</fullName>
        <ecNumber evidence="1">3.4.21.-</ecNumber>
    </submittedName>
</protein>
<sequence length="278" mass="30348">MGAELMQKGGMFISALWYIKRAVIFNEDMLGLSIIGLVGLVLAKRFPTGRIVGGREVSPAFKYPWITALVYSDEPMCGGTVYNSKSIITAAHCNFGENRDWGAKFNRHDLSLTDKEEGGFSSKILARYAHPEYNLEEGNAFDVAVWRVKKAPETTIAFDNGFFTAKSTLLTVIGWGDTHKNGLPSSSLLEVDIPVFELGKCTKIYPSLHYKSQFCAGYPEGGIDSCQGDSGGPIIKKGPNGYTLVGVVSWGIGCADPGHPGVYTRIHQVKDFIINHSK</sequence>
<evidence type="ECO:0000313" key="1">
    <source>
        <dbReference type="EMBL" id="KAJ9069140.1"/>
    </source>
</evidence>
<comment type="caution">
    <text evidence="1">The sequence shown here is derived from an EMBL/GenBank/DDBJ whole genome shotgun (WGS) entry which is preliminary data.</text>
</comment>
<evidence type="ECO:0000313" key="2">
    <source>
        <dbReference type="Proteomes" id="UP001165960"/>
    </source>
</evidence>
<organism evidence="1 2">
    <name type="scientific">Entomophthora muscae</name>
    <dbReference type="NCBI Taxonomy" id="34485"/>
    <lineage>
        <taxon>Eukaryota</taxon>
        <taxon>Fungi</taxon>
        <taxon>Fungi incertae sedis</taxon>
        <taxon>Zoopagomycota</taxon>
        <taxon>Entomophthoromycotina</taxon>
        <taxon>Entomophthoromycetes</taxon>
        <taxon>Entomophthorales</taxon>
        <taxon>Entomophthoraceae</taxon>
        <taxon>Entomophthora</taxon>
    </lineage>
</organism>
<proteinExistence type="predicted"/>
<dbReference type="EC" id="3.4.21.-" evidence="1"/>